<gene>
    <name evidence="1" type="ORF">WG901_04730</name>
</gene>
<dbReference type="EMBL" id="JBBHJZ010000001">
    <property type="protein sequence ID" value="MEJ5975927.1"/>
    <property type="molecule type" value="Genomic_DNA"/>
</dbReference>
<keyword evidence="2" id="KW-1185">Reference proteome</keyword>
<dbReference type="RefSeq" id="WP_339585855.1">
    <property type="nucleotide sequence ID" value="NZ_JBBHJZ010000001.1"/>
</dbReference>
<evidence type="ECO:0000313" key="2">
    <source>
        <dbReference type="Proteomes" id="UP001361239"/>
    </source>
</evidence>
<protein>
    <recommendedName>
        <fullName evidence="3">Polymer-forming cytoskeletal protein</fullName>
    </recommendedName>
</protein>
<evidence type="ECO:0008006" key="3">
    <source>
        <dbReference type="Google" id="ProtNLM"/>
    </source>
</evidence>
<comment type="caution">
    <text evidence="1">The sequence shown here is derived from an EMBL/GenBank/DDBJ whole genome shotgun (WGS) entry which is preliminary data.</text>
</comment>
<reference evidence="1 2" key="1">
    <citation type="submission" date="2024-03" db="EMBL/GenBank/DDBJ databases">
        <authorList>
            <person name="Jo J.-H."/>
        </authorList>
    </citation>
    <scope>NUCLEOTIDE SEQUENCE [LARGE SCALE GENOMIC DNA]</scope>
    <source>
        <strain evidence="1 2">PS1R-30</strain>
    </source>
</reference>
<accession>A0ABU8RSG3</accession>
<dbReference type="Proteomes" id="UP001361239">
    <property type="component" value="Unassembled WGS sequence"/>
</dbReference>
<organism evidence="1 2">
    <name type="scientific">Novosphingobium anseongense</name>
    <dbReference type="NCBI Taxonomy" id="3133436"/>
    <lineage>
        <taxon>Bacteria</taxon>
        <taxon>Pseudomonadati</taxon>
        <taxon>Pseudomonadota</taxon>
        <taxon>Alphaproteobacteria</taxon>
        <taxon>Sphingomonadales</taxon>
        <taxon>Sphingomonadaceae</taxon>
        <taxon>Novosphingobium</taxon>
    </lineage>
</organism>
<evidence type="ECO:0000313" key="1">
    <source>
        <dbReference type="EMBL" id="MEJ5975927.1"/>
    </source>
</evidence>
<sequence>MAVNLLDMRWIDATARPHPTNISIQIRKMSHGDFGDFVNLRLADHHDLIPGHQPRRGIIMAITFNQEEQDADVEAFFDEPAFEERALSCWGIGPLEVCATKVAADRVDVDIKLAGVRIGSGTLTAANSSICASASVAIVKAKVCVTADFPGQVVWVEGKVCTRKFPSGWSCRGFKSKILAW</sequence>
<proteinExistence type="predicted"/>
<name>A0ABU8RSG3_9SPHN</name>